<keyword evidence="2 9" id="KW-0548">Nucleotidyltransferase</keyword>
<protein>
    <submittedName>
        <fullName evidence="9">Glutamine-synthetase adenylyltransferase</fullName>
    </submittedName>
</protein>
<dbReference type="OrthoDB" id="9759366at2"/>
<dbReference type="GO" id="GO:0005524">
    <property type="term" value="F:ATP binding"/>
    <property type="evidence" value="ECO:0007669"/>
    <property type="project" value="UniProtKB-KW"/>
</dbReference>
<dbReference type="Proteomes" id="UP000306602">
    <property type="component" value="Unassembled WGS sequence"/>
</dbReference>
<dbReference type="Gene3D" id="1.20.120.330">
    <property type="entry name" value="Nucleotidyltransferases domain 2"/>
    <property type="match status" value="2"/>
</dbReference>
<name>A0A4S4NGW7_9RHOB</name>
<keyword evidence="5" id="KW-0460">Magnesium</keyword>
<dbReference type="InterPro" id="IPR005190">
    <property type="entry name" value="GlnE_rpt_dom"/>
</dbReference>
<gene>
    <name evidence="9" type="ORF">E4Z66_04980</name>
</gene>
<reference evidence="9 10" key="1">
    <citation type="submission" date="2019-04" db="EMBL/GenBank/DDBJ databases">
        <title>Shimia ponticola sp. nov., isolated from seawater.</title>
        <authorList>
            <person name="Kim Y.-O."/>
            <person name="Yoon J.-H."/>
        </authorList>
    </citation>
    <scope>NUCLEOTIDE SEQUENCE [LARGE SCALE GENOMIC DNA]</scope>
    <source>
        <strain evidence="9 10">MYP11</strain>
    </source>
</reference>
<dbReference type="InterPro" id="IPR013546">
    <property type="entry name" value="PII_UdlTrfase/GS_AdlTrfase"/>
</dbReference>
<keyword evidence="4" id="KW-0067">ATP-binding</keyword>
<dbReference type="SUPFAM" id="SSF81301">
    <property type="entry name" value="Nucleotidyltransferase"/>
    <property type="match status" value="2"/>
</dbReference>
<proteinExistence type="predicted"/>
<dbReference type="PANTHER" id="PTHR30621:SF0">
    <property type="entry name" value="BIFUNCTIONAL GLUTAMINE SYNTHETASE ADENYLYLTRANSFERASE_ADENYLYL-REMOVING ENZYME"/>
    <property type="match status" value="1"/>
</dbReference>
<dbReference type="AlphaFoldDB" id="A0A4S4NGW7"/>
<keyword evidence="10" id="KW-1185">Reference proteome</keyword>
<evidence type="ECO:0000313" key="10">
    <source>
        <dbReference type="Proteomes" id="UP000306602"/>
    </source>
</evidence>
<dbReference type="Pfam" id="PF08335">
    <property type="entry name" value="GlnD_UR_UTase"/>
    <property type="match status" value="1"/>
</dbReference>
<keyword evidence="3" id="KW-0547">Nucleotide-binding</keyword>
<evidence type="ECO:0000256" key="5">
    <source>
        <dbReference type="ARBA" id="ARBA00022842"/>
    </source>
</evidence>
<organism evidence="9 10">
    <name type="scientific">Aliishimia ponticola</name>
    <dbReference type="NCBI Taxonomy" id="2499833"/>
    <lineage>
        <taxon>Bacteria</taxon>
        <taxon>Pseudomonadati</taxon>
        <taxon>Pseudomonadota</taxon>
        <taxon>Alphaproteobacteria</taxon>
        <taxon>Rhodobacterales</taxon>
        <taxon>Paracoccaceae</taxon>
        <taxon>Aliishimia</taxon>
    </lineage>
</organism>
<evidence type="ECO:0000256" key="6">
    <source>
        <dbReference type="ARBA" id="ARBA00023268"/>
    </source>
</evidence>
<dbReference type="CDD" id="cd05401">
    <property type="entry name" value="NT_GlnE_GlnD_like"/>
    <property type="match status" value="2"/>
</dbReference>
<accession>A0A4S4NGW7</accession>
<evidence type="ECO:0000313" key="9">
    <source>
        <dbReference type="EMBL" id="THH38914.1"/>
    </source>
</evidence>
<comment type="caution">
    <text evidence="9">The sequence shown here is derived from an EMBL/GenBank/DDBJ whole genome shotgun (WGS) entry which is preliminary data.</text>
</comment>
<feature type="domain" description="Glutamate-ammonia ligase adenylyltransferase repeated" evidence="7">
    <location>
        <begin position="60"/>
        <end position="275"/>
    </location>
</feature>
<dbReference type="SUPFAM" id="SSF81593">
    <property type="entry name" value="Nucleotidyltransferase substrate binding subunit/domain"/>
    <property type="match status" value="2"/>
</dbReference>
<dbReference type="InterPro" id="IPR043519">
    <property type="entry name" value="NT_sf"/>
</dbReference>
<dbReference type="PANTHER" id="PTHR30621">
    <property type="entry name" value="GLUTAMINE SYNTHETASE ADENYLYLTRANSFERASE"/>
    <property type="match status" value="1"/>
</dbReference>
<sequence>MTTSSRLTLMPRAYHAQRGAELREMFPQLDTDLRDLIAGAGGSAPYLAGLIQAEAEWLTEAIAAPEAAIDAVMADIPEADPAQIGSVLRRGKRRVALMLALMDLGGVWPLHEVTGRLTRFAALACDVALKAALAPLLRRGKVPGQSEDDLPSAAGMVILAMGKMGAGELNYSSDIDLICLFDQDRFDPDTYLDARSAFVKATRTMSRTLSDATGEGYVFRTDLRLRPDPSVTPVCLAMETAETYYESLGRTWERAAYIKAHPVAGDLEAGARFLAALKPFVWRKHLDFAAIEDAHNMRLAIREHKGLGGPITLPGHNMKLGRGGIREIEFYTQTRQLIAGGRDPSLRVRGTCEGLKQLALAGWVPEDLSATLTDHYIFHRTVEHRVQMVQDAQTHNLPATDAEFDRLACMMGREAAALKSELRARLTDVHAATEGFFAPDTPSEDDATPELLTEEVISRWTGYPALRTDRARTILSRLLPELENRLAKADRPPEALLALDGFLAGLPAGVQLLSLFEANPQLIDLVLDVVSISSDLATYLSRNAQVLDAVIGGDFFAEWPGQEALEASLLQMLGRFGEDYEARLDAARRWQKEWHFRIGVQLLRSVITAQEAGAQYADLARAVVHVLWPIVQQEFARRHGPAPGRGAVILGMGAVGARQMNSRSDLDLIVIYDAEGQDTSEGKRPLATRPYFARLTQAMITAISAPMSEGRLYEVDMRLRPSGSQGPVATSWNSFRTYQQTEAWTWEHLALTRADVIAGPEDLSQDVRAFRDALLCGTADPAEVAKDVAQMRARIASAKPSSGWLDVKAGPGRMQDIDLFAQTGALLTGQGARAGLAGGLAELARRGVLEAPEDLTRLHDLYWTVLVGGRLLSSAVADAEGLGRSGCALLLRMTGMASLDELRAALTEGQQMADRVISDGLNGLRGGDD</sequence>
<evidence type="ECO:0000256" key="4">
    <source>
        <dbReference type="ARBA" id="ARBA00022840"/>
    </source>
</evidence>
<dbReference type="InterPro" id="IPR023057">
    <property type="entry name" value="GlnE"/>
</dbReference>
<dbReference type="RefSeq" id="WP_136461833.1">
    <property type="nucleotide sequence ID" value="NZ_SRKY01000001.1"/>
</dbReference>
<dbReference type="GO" id="GO:0000820">
    <property type="term" value="P:regulation of glutamine family amino acid metabolic process"/>
    <property type="evidence" value="ECO:0007669"/>
    <property type="project" value="TreeGrafter"/>
</dbReference>
<evidence type="ECO:0000256" key="2">
    <source>
        <dbReference type="ARBA" id="ARBA00022695"/>
    </source>
</evidence>
<feature type="domain" description="Glutamate-ammonia ligase adenylyltransferase repeated" evidence="7">
    <location>
        <begin position="526"/>
        <end position="766"/>
    </location>
</feature>
<dbReference type="GO" id="GO:0005829">
    <property type="term" value="C:cytosol"/>
    <property type="evidence" value="ECO:0007669"/>
    <property type="project" value="TreeGrafter"/>
</dbReference>
<evidence type="ECO:0000259" key="7">
    <source>
        <dbReference type="Pfam" id="PF03710"/>
    </source>
</evidence>
<dbReference type="Pfam" id="PF03710">
    <property type="entry name" value="GlnE"/>
    <property type="match status" value="2"/>
</dbReference>
<dbReference type="EMBL" id="SRKY01000001">
    <property type="protein sequence ID" value="THH38914.1"/>
    <property type="molecule type" value="Genomic_DNA"/>
</dbReference>
<keyword evidence="6" id="KW-0511">Multifunctional enzyme</keyword>
<feature type="domain" description="PII-uridylyltransferase/Glutamine-synthetase adenylyltransferase" evidence="8">
    <location>
        <begin position="303"/>
        <end position="436"/>
    </location>
</feature>
<evidence type="ECO:0000256" key="1">
    <source>
        <dbReference type="ARBA" id="ARBA00022679"/>
    </source>
</evidence>
<evidence type="ECO:0000256" key="3">
    <source>
        <dbReference type="ARBA" id="ARBA00022741"/>
    </source>
</evidence>
<evidence type="ECO:0000259" key="8">
    <source>
        <dbReference type="Pfam" id="PF08335"/>
    </source>
</evidence>
<dbReference type="Gene3D" id="3.30.460.10">
    <property type="entry name" value="Beta Polymerase, domain 2"/>
    <property type="match status" value="2"/>
</dbReference>
<dbReference type="GO" id="GO:0008882">
    <property type="term" value="F:[glutamate-ammonia-ligase] adenylyltransferase activity"/>
    <property type="evidence" value="ECO:0007669"/>
    <property type="project" value="InterPro"/>
</dbReference>
<keyword evidence="1 9" id="KW-0808">Transferase</keyword>